<evidence type="ECO:0000313" key="2">
    <source>
        <dbReference type="Proteomes" id="UP000033035"/>
    </source>
</evidence>
<protein>
    <submittedName>
        <fullName evidence="1">Uncharacterized protein</fullName>
    </submittedName>
</protein>
<gene>
    <name evidence="1" type="ORF">HMPREF1536_01968</name>
</gene>
<dbReference type="AlphaFoldDB" id="A0A0F5JIG3"/>
<dbReference type="RefSeq" id="WP_028730175.1">
    <property type="nucleotide sequence ID" value="NZ_KE386765.1"/>
</dbReference>
<dbReference type="PATRIC" id="fig|1203610.3.peg.2017"/>
<dbReference type="Proteomes" id="UP000033035">
    <property type="component" value="Unassembled WGS sequence"/>
</dbReference>
<name>A0A0F5JIG3_9BACT</name>
<dbReference type="HOGENOM" id="CLU_1309145_0_0_10"/>
<evidence type="ECO:0000313" key="1">
    <source>
        <dbReference type="EMBL" id="KKB57247.1"/>
    </source>
</evidence>
<accession>A0A0F5JIG3</accession>
<proteinExistence type="predicted"/>
<comment type="caution">
    <text evidence="1">The sequence shown here is derived from an EMBL/GenBank/DDBJ whole genome shotgun (WGS) entry which is preliminary data.</text>
</comment>
<reference evidence="1 2" key="1">
    <citation type="submission" date="2013-04" db="EMBL/GenBank/DDBJ databases">
        <title>The Genome Sequence of Parabacteroides gordonii DSM 23371.</title>
        <authorList>
            <consortium name="The Broad Institute Genomics Platform"/>
            <person name="Earl A."/>
            <person name="Ward D."/>
            <person name="Feldgarden M."/>
            <person name="Gevers D."/>
            <person name="Martens E."/>
            <person name="Sakamoto M."/>
            <person name="Benno Y."/>
            <person name="Suzuki N."/>
            <person name="Matsunaga N."/>
            <person name="Koshihara K."/>
            <person name="Seki M."/>
            <person name="Komiya H."/>
            <person name="Walker B."/>
            <person name="Young S."/>
            <person name="Zeng Q."/>
            <person name="Gargeya S."/>
            <person name="Fitzgerald M."/>
            <person name="Haas B."/>
            <person name="Abouelleil A."/>
            <person name="Allen A.W."/>
            <person name="Alvarado L."/>
            <person name="Arachchi H.M."/>
            <person name="Berlin A.M."/>
            <person name="Chapman S.B."/>
            <person name="Gainer-Dewar J."/>
            <person name="Goldberg J."/>
            <person name="Griggs A."/>
            <person name="Gujja S."/>
            <person name="Hansen M."/>
            <person name="Howarth C."/>
            <person name="Imamovic A."/>
            <person name="Ireland A."/>
            <person name="Larimer J."/>
            <person name="McCowan C."/>
            <person name="Murphy C."/>
            <person name="Pearson M."/>
            <person name="Poon T.W."/>
            <person name="Priest M."/>
            <person name="Roberts A."/>
            <person name="Saif S."/>
            <person name="Shea T."/>
            <person name="Sisk P."/>
            <person name="Sykes S."/>
            <person name="Wortman J."/>
            <person name="Nusbaum C."/>
            <person name="Birren B."/>
        </authorList>
    </citation>
    <scope>NUCLEOTIDE SEQUENCE [LARGE SCALE GENOMIC DNA]</scope>
    <source>
        <strain evidence="1 2">MS-1</strain>
    </source>
</reference>
<keyword evidence="2" id="KW-1185">Reference proteome</keyword>
<organism evidence="1 2">
    <name type="scientific">Parabacteroides gordonii MS-1 = DSM 23371</name>
    <dbReference type="NCBI Taxonomy" id="1203610"/>
    <lineage>
        <taxon>Bacteria</taxon>
        <taxon>Pseudomonadati</taxon>
        <taxon>Bacteroidota</taxon>
        <taxon>Bacteroidia</taxon>
        <taxon>Bacteroidales</taxon>
        <taxon>Tannerellaceae</taxon>
        <taxon>Parabacteroides</taxon>
    </lineage>
</organism>
<dbReference type="STRING" id="1203610.HMPREF1536_01968"/>
<sequence>MKQLLTILIIILFLCYCTSPNKDSSINSNQDFAQKKILEQRNKSEGEAYPLKPENWPRRISLATYRKNLLTIRDYYREKKKYPDFYGGNFTDDDYNLIIYIVGDTLKGKKEMTKILNSTDFSIKSCNFSYNHLTKVDSILTQFLQDKKNSSIIDSIKIVGHMLNFEDNHIYVSLKECSDTIINAFKNTILNDKCIVFIKEDPNAPIIITE</sequence>
<dbReference type="EMBL" id="AQHW01000013">
    <property type="protein sequence ID" value="KKB57247.1"/>
    <property type="molecule type" value="Genomic_DNA"/>
</dbReference>